<name>A0AAD1UF30_EUPCR</name>
<accession>A0AAD1UF30</accession>
<reference evidence="1" key="1">
    <citation type="submission" date="2023-07" db="EMBL/GenBank/DDBJ databases">
        <authorList>
            <consortium name="AG Swart"/>
            <person name="Singh M."/>
            <person name="Singh A."/>
            <person name="Seah K."/>
            <person name="Emmerich C."/>
        </authorList>
    </citation>
    <scope>NUCLEOTIDE SEQUENCE</scope>
    <source>
        <strain evidence="1">DP1</strain>
    </source>
</reference>
<proteinExistence type="predicted"/>
<gene>
    <name evidence="1" type="ORF">ECRASSUSDP1_LOCUS9425</name>
</gene>
<dbReference type="AlphaFoldDB" id="A0AAD1UF30"/>
<dbReference type="Proteomes" id="UP001295684">
    <property type="component" value="Unassembled WGS sequence"/>
</dbReference>
<organism evidence="1 2">
    <name type="scientific">Euplotes crassus</name>
    <dbReference type="NCBI Taxonomy" id="5936"/>
    <lineage>
        <taxon>Eukaryota</taxon>
        <taxon>Sar</taxon>
        <taxon>Alveolata</taxon>
        <taxon>Ciliophora</taxon>
        <taxon>Intramacronucleata</taxon>
        <taxon>Spirotrichea</taxon>
        <taxon>Hypotrichia</taxon>
        <taxon>Euplotida</taxon>
        <taxon>Euplotidae</taxon>
        <taxon>Moneuplotes</taxon>
    </lineage>
</organism>
<evidence type="ECO:0000313" key="2">
    <source>
        <dbReference type="Proteomes" id="UP001295684"/>
    </source>
</evidence>
<keyword evidence="2" id="KW-1185">Reference proteome</keyword>
<evidence type="ECO:0000313" key="1">
    <source>
        <dbReference type="EMBL" id="CAI2368136.1"/>
    </source>
</evidence>
<dbReference type="EMBL" id="CAMPGE010009264">
    <property type="protein sequence ID" value="CAI2368136.1"/>
    <property type="molecule type" value="Genomic_DNA"/>
</dbReference>
<protein>
    <submittedName>
        <fullName evidence="1">Uncharacterized protein</fullName>
    </submittedName>
</protein>
<sequence>MPRDNFMKFMHSSNSYETFKSGNKKSAQLYEILNNFTKIQRVVRNSYKYIQSRERDIRRKSAADPIFDMKYSLVLLKKDSPEYRQHLKNIRKMGSILKELGPTESKTQAKCYPIFCEL</sequence>
<comment type="caution">
    <text evidence="1">The sequence shown here is derived from an EMBL/GenBank/DDBJ whole genome shotgun (WGS) entry which is preliminary data.</text>
</comment>